<gene>
    <name evidence="9" type="ORF">PSHT_06881</name>
</gene>
<protein>
    <recommendedName>
        <fullName evidence="8">Major facilitator superfamily (MFS) profile domain-containing protein</fullName>
    </recommendedName>
</protein>
<feature type="transmembrane region" description="Helical" evidence="7">
    <location>
        <begin position="251"/>
        <end position="271"/>
    </location>
</feature>
<feature type="region of interest" description="Disordered" evidence="6">
    <location>
        <begin position="60"/>
        <end position="113"/>
    </location>
</feature>
<keyword evidence="5 7" id="KW-0472">Membrane</keyword>
<dbReference type="OrthoDB" id="2497222at2759"/>
<organism evidence="9 10">
    <name type="scientific">Puccinia striiformis</name>
    <dbReference type="NCBI Taxonomy" id="27350"/>
    <lineage>
        <taxon>Eukaryota</taxon>
        <taxon>Fungi</taxon>
        <taxon>Dikarya</taxon>
        <taxon>Basidiomycota</taxon>
        <taxon>Pucciniomycotina</taxon>
        <taxon>Pucciniomycetes</taxon>
        <taxon>Pucciniales</taxon>
        <taxon>Pucciniaceae</taxon>
        <taxon>Puccinia</taxon>
    </lineage>
</organism>
<evidence type="ECO:0000256" key="1">
    <source>
        <dbReference type="ARBA" id="ARBA00004141"/>
    </source>
</evidence>
<proteinExistence type="predicted"/>
<evidence type="ECO:0000256" key="6">
    <source>
        <dbReference type="SAM" id="MobiDB-lite"/>
    </source>
</evidence>
<evidence type="ECO:0000256" key="7">
    <source>
        <dbReference type="SAM" id="Phobius"/>
    </source>
</evidence>
<evidence type="ECO:0000313" key="9">
    <source>
        <dbReference type="EMBL" id="POW15995.1"/>
    </source>
</evidence>
<feature type="transmembrane region" description="Helical" evidence="7">
    <location>
        <begin position="410"/>
        <end position="430"/>
    </location>
</feature>
<feature type="transmembrane region" description="Helical" evidence="7">
    <location>
        <begin position="221"/>
        <end position="239"/>
    </location>
</feature>
<feature type="transmembrane region" description="Helical" evidence="7">
    <location>
        <begin position="378"/>
        <end position="398"/>
    </location>
</feature>
<reference evidence="10" key="2">
    <citation type="journal article" date="2018" name="BMC Genomics">
        <title>Genomic insights into host adaptation between the wheat stripe rust pathogen (Puccinia striiformis f. sp. tritici) and the barley stripe rust pathogen (Puccinia striiformis f. sp. hordei).</title>
        <authorList>
            <person name="Xia C."/>
            <person name="Wang M."/>
            <person name="Yin C."/>
            <person name="Cornejo O.E."/>
            <person name="Hulbert S.H."/>
            <person name="Chen X."/>
        </authorList>
    </citation>
    <scope>NUCLEOTIDE SEQUENCE [LARGE SCALE GENOMIC DNA]</scope>
    <source>
        <strain evidence="10">93TX-2</strain>
    </source>
</reference>
<dbReference type="Gene3D" id="1.20.1250.20">
    <property type="entry name" value="MFS general substrate transporter like domains"/>
    <property type="match status" value="2"/>
</dbReference>
<sequence length="579" mass="63834">MPSGASFGRCRFNSSAHPIIEIATYQHAPPASSNNQAAIALTASPFKKIFKDQRPYTAESDNRTVCLDAPEQPGSTSQKKYPTGSWGPDEEGDDGFVDPEHNNPTGSRSTPSTSTKWLDLVIIPLTSLIYLSDYVQRSNIGNAAVYDLKPYALDNSHWCYALVLSSFSITYLSFSIGANIVVPKSRSPKKLLSCAILLTSIATIIIGFASNFATIFISRSIIGLGGAVLGKSMETYYSLMYNRAEMAKRMSFFIGSTVLAGALNGIFAYGTGFIESEVKTWRILFFIEGAQGIVLALACFLCLPSSGVKKRPETTSQIQIHTQSSLSEINSFTLESNMFEWKLVLEALLNPNIWISSQLRNTNSFFTWSMGYSLKSKFLYGCVNLSVGSLTGYLPLIMKSFGNSSRESQLLTTWPYLIAFVVMFLVANASDRAGVRSVFIILMCTIGCAGWALLLRYDTAWVKYFATFLVVAGTYCPIPLILSWTLSNCTTYNQRATCFILMQTFGQVFTVISNFIFHALNKESLEGRLGYFVNLVGNASAVLTVSYLAGSYAYKNRKNVRRGANEREFPKTPDSLNVN</sequence>
<dbReference type="EMBL" id="PKSM01000082">
    <property type="protein sequence ID" value="POW15995.1"/>
    <property type="molecule type" value="Genomic_DNA"/>
</dbReference>
<dbReference type="InterPro" id="IPR020846">
    <property type="entry name" value="MFS_dom"/>
</dbReference>
<dbReference type="Proteomes" id="UP000238274">
    <property type="component" value="Unassembled WGS sequence"/>
</dbReference>
<feature type="domain" description="Major facilitator superfamily (MFS) profile" evidence="8">
    <location>
        <begin position="122"/>
        <end position="558"/>
    </location>
</feature>
<comment type="caution">
    <text evidence="9">The sequence shown here is derived from an EMBL/GenBank/DDBJ whole genome shotgun (WGS) entry which is preliminary data.</text>
</comment>
<evidence type="ECO:0000313" key="10">
    <source>
        <dbReference type="Proteomes" id="UP000238274"/>
    </source>
</evidence>
<feature type="compositionally biased region" description="Acidic residues" evidence="6">
    <location>
        <begin position="88"/>
        <end position="97"/>
    </location>
</feature>
<comment type="subcellular location">
    <subcellularLocation>
        <location evidence="1">Membrane</location>
        <topology evidence="1">Multi-pass membrane protein</topology>
    </subcellularLocation>
</comment>
<keyword evidence="3 7" id="KW-0812">Transmembrane</keyword>
<reference evidence="9 10" key="1">
    <citation type="submission" date="2017-12" db="EMBL/GenBank/DDBJ databases">
        <title>Gene loss provides genomic basis for host adaptation in cereal stripe rust fungi.</title>
        <authorList>
            <person name="Xia C."/>
        </authorList>
    </citation>
    <scope>NUCLEOTIDE SEQUENCE [LARGE SCALE GENOMIC DNA]</scope>
    <source>
        <strain evidence="9 10">93TX-2</strain>
    </source>
</reference>
<dbReference type="VEuPathDB" id="FungiDB:PSTT_12321"/>
<feature type="transmembrane region" description="Helical" evidence="7">
    <location>
        <begin position="437"/>
        <end position="455"/>
    </location>
</feature>
<evidence type="ECO:0000259" key="8">
    <source>
        <dbReference type="PROSITE" id="PS50850"/>
    </source>
</evidence>
<dbReference type="VEuPathDB" id="FungiDB:PSHT_06881"/>
<evidence type="ECO:0000256" key="4">
    <source>
        <dbReference type="ARBA" id="ARBA00022989"/>
    </source>
</evidence>
<feature type="transmembrane region" description="Helical" evidence="7">
    <location>
        <begin position="529"/>
        <end position="554"/>
    </location>
</feature>
<dbReference type="PANTHER" id="PTHR43791">
    <property type="entry name" value="PERMEASE-RELATED"/>
    <property type="match status" value="1"/>
</dbReference>
<dbReference type="Pfam" id="PF07690">
    <property type="entry name" value="MFS_1"/>
    <property type="match status" value="1"/>
</dbReference>
<keyword evidence="4 7" id="KW-1133">Transmembrane helix</keyword>
<feature type="transmembrane region" description="Helical" evidence="7">
    <location>
        <begin position="283"/>
        <end position="303"/>
    </location>
</feature>
<dbReference type="AlphaFoldDB" id="A0A2S4W2H1"/>
<dbReference type="InterPro" id="IPR036259">
    <property type="entry name" value="MFS_trans_sf"/>
</dbReference>
<feature type="transmembrane region" description="Helical" evidence="7">
    <location>
        <begin position="461"/>
        <end position="486"/>
    </location>
</feature>
<keyword evidence="10" id="KW-1185">Reference proteome</keyword>
<name>A0A2S4W2H1_9BASI</name>
<feature type="transmembrane region" description="Helical" evidence="7">
    <location>
        <begin position="155"/>
        <end position="182"/>
    </location>
</feature>
<feature type="transmembrane region" description="Helical" evidence="7">
    <location>
        <begin position="498"/>
        <end position="517"/>
    </location>
</feature>
<dbReference type="PANTHER" id="PTHR43791:SF36">
    <property type="entry name" value="TRANSPORTER, PUTATIVE (AFU_ORTHOLOGUE AFUA_6G08340)-RELATED"/>
    <property type="match status" value="1"/>
</dbReference>
<evidence type="ECO:0000256" key="3">
    <source>
        <dbReference type="ARBA" id="ARBA00022692"/>
    </source>
</evidence>
<dbReference type="GO" id="GO:0022857">
    <property type="term" value="F:transmembrane transporter activity"/>
    <property type="evidence" value="ECO:0007669"/>
    <property type="project" value="InterPro"/>
</dbReference>
<accession>A0A2S4W2H1</accession>
<dbReference type="PROSITE" id="PS50850">
    <property type="entry name" value="MFS"/>
    <property type="match status" value="1"/>
</dbReference>
<dbReference type="GO" id="GO:0016020">
    <property type="term" value="C:membrane"/>
    <property type="evidence" value="ECO:0007669"/>
    <property type="project" value="UniProtKB-SubCell"/>
</dbReference>
<keyword evidence="2" id="KW-0813">Transport</keyword>
<reference evidence="10" key="3">
    <citation type="journal article" date="2018" name="Mol. Plant Microbe Interact.">
        <title>Genome sequence resources for the wheat stripe rust pathogen (Puccinia striiformis f. sp. tritici) and the barley stripe rust pathogen (Puccinia striiformis f. sp. hordei).</title>
        <authorList>
            <person name="Xia C."/>
            <person name="Wang M."/>
            <person name="Yin C."/>
            <person name="Cornejo O.E."/>
            <person name="Hulbert S.H."/>
            <person name="Chen X."/>
        </authorList>
    </citation>
    <scope>NUCLEOTIDE SEQUENCE [LARGE SCALE GENOMIC DNA]</scope>
    <source>
        <strain evidence="10">93TX-2</strain>
    </source>
</reference>
<feature type="compositionally biased region" description="Low complexity" evidence="6">
    <location>
        <begin position="104"/>
        <end position="113"/>
    </location>
</feature>
<evidence type="ECO:0000256" key="2">
    <source>
        <dbReference type="ARBA" id="ARBA00022448"/>
    </source>
</evidence>
<dbReference type="InterPro" id="IPR011701">
    <property type="entry name" value="MFS"/>
</dbReference>
<feature type="transmembrane region" description="Helical" evidence="7">
    <location>
        <begin position="194"/>
        <end position="215"/>
    </location>
</feature>
<dbReference type="SUPFAM" id="SSF103473">
    <property type="entry name" value="MFS general substrate transporter"/>
    <property type="match status" value="1"/>
</dbReference>
<evidence type="ECO:0000256" key="5">
    <source>
        <dbReference type="ARBA" id="ARBA00023136"/>
    </source>
</evidence>